<evidence type="ECO:0000256" key="4">
    <source>
        <dbReference type="ARBA" id="ARBA00022827"/>
    </source>
</evidence>
<evidence type="ECO:0000313" key="9">
    <source>
        <dbReference type="EMBL" id="ORA09489.1"/>
    </source>
</evidence>
<dbReference type="Pfam" id="PF00441">
    <property type="entry name" value="Acyl-CoA_dh_1"/>
    <property type="match status" value="1"/>
</dbReference>
<name>A0A1W9Z9D7_MYCAI</name>
<accession>A0A1W9Z9D7</accession>
<protein>
    <submittedName>
        <fullName evidence="9">Acyl-CoA dehydrogenase</fullName>
    </submittedName>
</protein>
<dbReference type="Proteomes" id="UP000192707">
    <property type="component" value="Unassembled WGS sequence"/>
</dbReference>
<proteinExistence type="inferred from homology"/>
<dbReference type="Pfam" id="PF02770">
    <property type="entry name" value="Acyl-CoA_dh_M"/>
    <property type="match status" value="1"/>
</dbReference>
<dbReference type="PANTHER" id="PTHR43292">
    <property type="entry name" value="ACYL-COA DEHYDROGENASE"/>
    <property type="match status" value="1"/>
</dbReference>
<keyword evidence="3 6" id="KW-0285">Flavoprotein</keyword>
<evidence type="ECO:0000256" key="2">
    <source>
        <dbReference type="ARBA" id="ARBA00009347"/>
    </source>
</evidence>
<dbReference type="InterPro" id="IPR006091">
    <property type="entry name" value="Acyl-CoA_Oxase/DH_mid-dom"/>
</dbReference>
<reference evidence="9 10" key="1">
    <citation type="submission" date="2016-12" db="EMBL/GenBank/DDBJ databases">
        <title>The new phylogeny of genus Mycobacterium.</title>
        <authorList>
            <person name="Tortoli E."/>
            <person name="Trovato A."/>
            <person name="Cirillo D.M."/>
        </authorList>
    </citation>
    <scope>NUCLEOTIDE SEQUENCE [LARGE SCALE GENOMIC DNA]</scope>
    <source>
        <strain evidence="9 10">DSM 45069</strain>
    </source>
</reference>
<keyword evidence="4 6" id="KW-0274">FAD</keyword>
<dbReference type="InterPro" id="IPR052161">
    <property type="entry name" value="Mycobact_Acyl-CoA_DH"/>
</dbReference>
<organism evidence="9 10">
    <name type="scientific">Mycobacterium arosiense ATCC BAA-1401 = DSM 45069</name>
    <dbReference type="NCBI Taxonomy" id="1265311"/>
    <lineage>
        <taxon>Bacteria</taxon>
        <taxon>Bacillati</taxon>
        <taxon>Actinomycetota</taxon>
        <taxon>Actinomycetes</taxon>
        <taxon>Mycobacteriales</taxon>
        <taxon>Mycobacteriaceae</taxon>
        <taxon>Mycobacterium</taxon>
        <taxon>Mycobacterium avium complex (MAC)</taxon>
    </lineage>
</organism>
<dbReference type="InterPro" id="IPR036250">
    <property type="entry name" value="AcylCo_DH-like_C"/>
</dbReference>
<dbReference type="Gene3D" id="1.20.140.10">
    <property type="entry name" value="Butyryl-CoA Dehydrogenase, subunit A, domain 3"/>
    <property type="match status" value="1"/>
</dbReference>
<evidence type="ECO:0000256" key="5">
    <source>
        <dbReference type="ARBA" id="ARBA00023002"/>
    </source>
</evidence>
<evidence type="ECO:0000259" key="8">
    <source>
        <dbReference type="Pfam" id="PF02770"/>
    </source>
</evidence>
<dbReference type="RefSeq" id="WP_083066444.1">
    <property type="nucleotide sequence ID" value="NZ_MVHG01000076.1"/>
</dbReference>
<dbReference type="GO" id="GO:0050660">
    <property type="term" value="F:flavin adenine dinucleotide binding"/>
    <property type="evidence" value="ECO:0007669"/>
    <property type="project" value="InterPro"/>
</dbReference>
<gene>
    <name evidence="9" type="ORF">BST14_21895</name>
</gene>
<evidence type="ECO:0000259" key="7">
    <source>
        <dbReference type="Pfam" id="PF00441"/>
    </source>
</evidence>
<comment type="similarity">
    <text evidence="2 6">Belongs to the acyl-CoA dehydrogenase family.</text>
</comment>
<dbReference type="EMBL" id="MVHG01000076">
    <property type="protein sequence ID" value="ORA09489.1"/>
    <property type="molecule type" value="Genomic_DNA"/>
</dbReference>
<dbReference type="Gene3D" id="2.40.110.10">
    <property type="entry name" value="Butyryl-CoA Dehydrogenase, subunit A, domain 2"/>
    <property type="match status" value="1"/>
</dbReference>
<evidence type="ECO:0000256" key="6">
    <source>
        <dbReference type="RuleBase" id="RU362125"/>
    </source>
</evidence>
<dbReference type="SUPFAM" id="SSF56645">
    <property type="entry name" value="Acyl-CoA dehydrogenase NM domain-like"/>
    <property type="match status" value="1"/>
</dbReference>
<dbReference type="Gene3D" id="1.10.540.10">
    <property type="entry name" value="Acyl-CoA dehydrogenase/oxidase, N-terminal domain"/>
    <property type="match status" value="1"/>
</dbReference>
<dbReference type="PANTHER" id="PTHR43292:SF4">
    <property type="entry name" value="ACYL-COA DEHYDROGENASE FADE34"/>
    <property type="match status" value="1"/>
</dbReference>
<sequence>MTGFTIEATTAPADIERLALGVVARHDPRSMSPRQFLRAWYDAGLTWVHFPQSFGGLGVPRGLQAVADAVLREAGGAHPFSLNPIGYGMAAPTLVEHAPPHLARELLPRLASCDDIWCQLFSEPGAGSDLAGLATMAVQRGDEWVVNGQKVWTSGAHVAHYGVLLARTNPDAPKHKGLTYFILDMHTPGVDARPLRQMTGHAEFNEVFLTDVRIPDSHRLGSPGDGWRVAITTLMNERSAIGGGSPVRGSGSIADAMSLWRERPDLHTPALRHRLATLWARAEAHRITRQRARATSKLGSPGPEGSISKLVSAELNQHVYDFCIELLGAEATLHEDYAALESMHRHDSATSIQYLFLRSRANTIEGGTSEVQRNILGERILELPGDMRADADKAWKEIPRG</sequence>
<comment type="cofactor">
    <cofactor evidence="1 6">
        <name>FAD</name>
        <dbReference type="ChEBI" id="CHEBI:57692"/>
    </cofactor>
</comment>
<evidence type="ECO:0000256" key="1">
    <source>
        <dbReference type="ARBA" id="ARBA00001974"/>
    </source>
</evidence>
<dbReference type="FunFam" id="2.40.110.10:FF:000011">
    <property type="entry name" value="Acyl-CoA dehydrogenase FadE34"/>
    <property type="match status" value="1"/>
</dbReference>
<dbReference type="InterPro" id="IPR009100">
    <property type="entry name" value="AcylCoA_DH/oxidase_NM_dom_sf"/>
</dbReference>
<dbReference type="InterPro" id="IPR037069">
    <property type="entry name" value="AcylCoA_DH/ox_N_sf"/>
</dbReference>
<feature type="domain" description="Acyl-CoA oxidase/dehydrogenase middle" evidence="8">
    <location>
        <begin position="118"/>
        <end position="212"/>
    </location>
</feature>
<dbReference type="GO" id="GO:0016627">
    <property type="term" value="F:oxidoreductase activity, acting on the CH-CH group of donors"/>
    <property type="evidence" value="ECO:0007669"/>
    <property type="project" value="InterPro"/>
</dbReference>
<dbReference type="AlphaFoldDB" id="A0A1W9Z9D7"/>
<dbReference type="InterPro" id="IPR046373">
    <property type="entry name" value="Acyl-CoA_Oxase/DH_mid-dom_sf"/>
</dbReference>
<evidence type="ECO:0000256" key="3">
    <source>
        <dbReference type="ARBA" id="ARBA00022630"/>
    </source>
</evidence>
<dbReference type="GO" id="GO:0005886">
    <property type="term" value="C:plasma membrane"/>
    <property type="evidence" value="ECO:0007669"/>
    <property type="project" value="TreeGrafter"/>
</dbReference>
<feature type="domain" description="Acyl-CoA dehydrogenase/oxidase C-terminal" evidence="7">
    <location>
        <begin position="224"/>
        <end position="381"/>
    </location>
</feature>
<dbReference type="InterPro" id="IPR009075">
    <property type="entry name" value="AcylCo_DH/oxidase_C"/>
</dbReference>
<comment type="caution">
    <text evidence="9">The sequence shown here is derived from an EMBL/GenBank/DDBJ whole genome shotgun (WGS) entry which is preliminary data.</text>
</comment>
<dbReference type="SUPFAM" id="SSF47203">
    <property type="entry name" value="Acyl-CoA dehydrogenase C-terminal domain-like"/>
    <property type="match status" value="1"/>
</dbReference>
<evidence type="ECO:0000313" key="10">
    <source>
        <dbReference type="Proteomes" id="UP000192707"/>
    </source>
</evidence>
<dbReference type="OrthoDB" id="5167280at2"/>
<keyword evidence="5 6" id="KW-0560">Oxidoreductase</keyword>
<keyword evidence="10" id="KW-1185">Reference proteome</keyword>